<feature type="region of interest" description="Disordered" evidence="1">
    <location>
        <begin position="338"/>
        <end position="357"/>
    </location>
</feature>
<keyword evidence="4" id="KW-1185">Reference proteome</keyword>
<dbReference type="Proteomes" id="UP000007254">
    <property type="component" value="Chromosome"/>
</dbReference>
<dbReference type="AlphaFoldDB" id="G0GFG0"/>
<dbReference type="HOGENOM" id="CLU_749921_0_0_12"/>
<evidence type="ECO:0000256" key="1">
    <source>
        <dbReference type="SAM" id="MobiDB-lite"/>
    </source>
</evidence>
<sequence>MTVFFIIMGISLFAFLIGFQRMGGFTFPWIKFYVEGKEAGFSFSDLNLLRRLAVDNHLKDPTALFWSEKTLNLCIRNTIVKFRNQGREHDPHSIEYIGRLFDYRKRVEFSLPKYRLGLRSTREIEAGQILRIILPEMRGRIFTSSVVENMRKYIAISYPQSPHPIPPDFSWMGREIHVYFWRKDDAGYFFTSRVLGDFKERKFEILHIDHAEELVRTQKRKSIRLPIAVPALIFPLKDIHQASEEPEKMGGFKCRMVDVSEDGAAVLVGGRAKPGIPVKIQFRLGEDLIVMCGMVKGVSYKKKTHQSILHIQSVPLSRKMKNTILTHVYKVFDVEEGGKGRPPVSPAPGTDVSRKNG</sequence>
<dbReference type="STRING" id="869211.Spith_1309"/>
<accession>G0GFG0</accession>
<protein>
    <submittedName>
        <fullName evidence="3">Type IV pilus assembly PilZ</fullName>
    </submittedName>
</protein>
<proteinExistence type="predicted"/>
<feature type="domain" description="PilZ" evidence="2">
    <location>
        <begin position="218"/>
        <end position="329"/>
    </location>
</feature>
<evidence type="ECO:0000259" key="2">
    <source>
        <dbReference type="Pfam" id="PF07238"/>
    </source>
</evidence>
<name>G0GFG0_WINT7</name>
<dbReference type="KEGG" id="stq:Spith_1309"/>
<evidence type="ECO:0000313" key="3">
    <source>
        <dbReference type="EMBL" id="AEJ61574.1"/>
    </source>
</evidence>
<dbReference type="RefSeq" id="WP_014624914.1">
    <property type="nucleotide sequence ID" value="NC_017583.1"/>
</dbReference>
<dbReference type="EMBL" id="CP002903">
    <property type="protein sequence ID" value="AEJ61574.1"/>
    <property type="molecule type" value="Genomic_DNA"/>
</dbReference>
<dbReference type="OrthoDB" id="358587at2"/>
<dbReference type="Pfam" id="PF07238">
    <property type="entry name" value="PilZ"/>
    <property type="match status" value="1"/>
</dbReference>
<dbReference type="GO" id="GO:0035438">
    <property type="term" value="F:cyclic-di-GMP binding"/>
    <property type="evidence" value="ECO:0007669"/>
    <property type="project" value="InterPro"/>
</dbReference>
<dbReference type="InterPro" id="IPR009875">
    <property type="entry name" value="PilZ_domain"/>
</dbReference>
<reference evidence="3 4" key="1">
    <citation type="submission" date="2011-06" db="EMBL/GenBank/DDBJ databases">
        <title>The complete genome of Spirochaeta thermophila DSM 6578.</title>
        <authorList>
            <consortium name="US DOE Joint Genome Institute (JGI-PGF)"/>
            <person name="Lucas S."/>
            <person name="Lapidus A."/>
            <person name="Bruce D."/>
            <person name="Goodwin L."/>
            <person name="Pitluck S."/>
            <person name="Peters L."/>
            <person name="Kyrpides N."/>
            <person name="Mavromatis K."/>
            <person name="Ivanova N."/>
            <person name="Mikailova N."/>
            <person name="Pagani I."/>
            <person name="Chertkov O."/>
            <person name="Detter J.C."/>
            <person name="Tapia R."/>
            <person name="Han C."/>
            <person name="Land M."/>
            <person name="Hauser L."/>
            <person name="Markowitz V."/>
            <person name="Cheng J.-F."/>
            <person name="Hugenholtz P."/>
            <person name="Woyke T."/>
            <person name="Wu D."/>
            <person name="Spring S."/>
            <person name="Merkhoffer B."/>
            <person name="Schneider S."/>
            <person name="Klenk H.-P."/>
            <person name="Eisen J.A."/>
        </authorList>
    </citation>
    <scope>NUCLEOTIDE SEQUENCE [LARGE SCALE GENOMIC DNA]</scope>
    <source>
        <strain evidence="4">ATCC 700085 / DSM 6578 / Z-1203</strain>
    </source>
</reference>
<gene>
    <name evidence="3" type="ordered locus">Spith_1309</name>
</gene>
<organism evidence="3 4">
    <name type="scientific">Winmispira thermophila (strain ATCC 700085 / DSM 6578 / Z-1203)</name>
    <name type="common">Spirochaeta thermophila</name>
    <dbReference type="NCBI Taxonomy" id="869211"/>
    <lineage>
        <taxon>Bacteria</taxon>
        <taxon>Pseudomonadati</taxon>
        <taxon>Spirochaetota</taxon>
        <taxon>Spirochaetia</taxon>
        <taxon>Winmispirales</taxon>
        <taxon>Winmispiraceae</taxon>
        <taxon>Winmispira</taxon>
    </lineage>
</organism>
<evidence type="ECO:0000313" key="4">
    <source>
        <dbReference type="Proteomes" id="UP000007254"/>
    </source>
</evidence>